<name>A0ABU9VTN9_9CLOT</name>
<feature type="signal peptide" evidence="1">
    <location>
        <begin position="1"/>
        <end position="22"/>
    </location>
</feature>
<evidence type="ECO:0000313" key="3">
    <source>
        <dbReference type="Proteomes" id="UP001407405"/>
    </source>
</evidence>
<proteinExistence type="predicted"/>
<gene>
    <name evidence="2" type="ORF">AAIG11_08460</name>
</gene>
<evidence type="ECO:0000256" key="1">
    <source>
        <dbReference type="SAM" id="SignalP"/>
    </source>
</evidence>
<dbReference type="PROSITE" id="PS51257">
    <property type="entry name" value="PROKAR_LIPOPROTEIN"/>
    <property type="match status" value="1"/>
</dbReference>
<reference evidence="2 3" key="1">
    <citation type="submission" date="2024-04" db="EMBL/GenBank/DDBJ databases">
        <title>Genome sequencing and metabolic network reconstruction of aminoacids and betaine degradation by Anoxynatronum sibiricum.</title>
        <authorList>
            <person name="Detkova E.N."/>
            <person name="Boltjanskaja Y.V."/>
            <person name="Mardanov A.V."/>
            <person name="Kevbrin V."/>
        </authorList>
    </citation>
    <scope>NUCLEOTIDE SEQUENCE [LARGE SCALE GENOMIC DNA]</scope>
    <source>
        <strain evidence="2 3">Z-7981</strain>
    </source>
</reference>
<dbReference type="EMBL" id="JBCITM010000007">
    <property type="protein sequence ID" value="MEN1760502.1"/>
    <property type="molecule type" value="Genomic_DNA"/>
</dbReference>
<dbReference type="PANTHER" id="PTHR37841:SF1">
    <property type="entry name" value="DUF3298 DOMAIN-CONTAINING PROTEIN"/>
    <property type="match status" value="1"/>
</dbReference>
<keyword evidence="1" id="KW-0732">Signal</keyword>
<dbReference type="SUPFAM" id="SSF69360">
    <property type="entry name" value="Cell wall binding repeat"/>
    <property type="match status" value="1"/>
</dbReference>
<organism evidence="2 3">
    <name type="scientific">Anoxynatronum sibiricum</name>
    <dbReference type="NCBI Taxonomy" id="210623"/>
    <lineage>
        <taxon>Bacteria</taxon>
        <taxon>Bacillati</taxon>
        <taxon>Bacillota</taxon>
        <taxon>Clostridia</taxon>
        <taxon>Eubacteriales</taxon>
        <taxon>Clostridiaceae</taxon>
        <taxon>Anoxynatronum</taxon>
    </lineage>
</organism>
<protein>
    <submittedName>
        <fullName evidence="2">WG repeat-containing protein</fullName>
    </submittedName>
</protein>
<evidence type="ECO:0000313" key="2">
    <source>
        <dbReference type="EMBL" id="MEN1760502.1"/>
    </source>
</evidence>
<keyword evidence="3" id="KW-1185">Reference proteome</keyword>
<comment type="caution">
    <text evidence="2">The sequence shown here is derived from an EMBL/GenBank/DDBJ whole genome shotgun (WGS) entry which is preliminary data.</text>
</comment>
<sequence>MKRINKNIYATLVFCLAAFLMSCGNSPELVSQEDVSKATPEMAPESIYGYSLLPVSVDSQWGFMNTSGEIVIEPVFQQVHAFSDNGLAPVQVDNLWGLINNKGEFVVEPQFDYMHHQFSMGLIGAGIVEPGEFGFLNKDGDWAIAPTDILAGHFNEEGLAVFSINEQYGVMDINRNILIEPMYDFIFDAALLDWEQVPFLLNDQWGSMNRQGEVVIEATFDSLFHFDKAGMARIESHEGCTFVDLQGEVLFSVEADQCDDFVGDYARVTKDGKWGYINRTGKQTIDFEYDDVSVGGFDHDLAAVMKDGLWGFINPKGEWVIEPAYDLTNGIVSDGLIAVQENERWGFIDLQGTYVIQPNLLNHGPFINGIAWIVNEEGKVGYMDSQGNIVIEPRFDRIMSSSALPKGYSFSDDGFALVKEENSLGIIDLQGKYVLPPTIERILLDGVEVLQ</sequence>
<dbReference type="Proteomes" id="UP001407405">
    <property type="component" value="Unassembled WGS sequence"/>
</dbReference>
<dbReference type="RefSeq" id="WP_343185824.1">
    <property type="nucleotide sequence ID" value="NZ_JBCITM010000007.1"/>
</dbReference>
<dbReference type="InterPro" id="IPR032774">
    <property type="entry name" value="WG_beta_rep"/>
</dbReference>
<feature type="chain" id="PRO_5045255830" evidence="1">
    <location>
        <begin position="23"/>
        <end position="451"/>
    </location>
</feature>
<dbReference type="Pfam" id="PF14903">
    <property type="entry name" value="WG_beta_rep"/>
    <property type="match status" value="6"/>
</dbReference>
<accession>A0ABU9VTN9</accession>
<dbReference type="PANTHER" id="PTHR37841">
    <property type="entry name" value="GLR2918 PROTEIN"/>
    <property type="match status" value="1"/>
</dbReference>